<keyword evidence="2" id="KW-1185">Reference proteome</keyword>
<reference evidence="2" key="1">
    <citation type="submission" date="2016-07" db="EMBL/GenBank/DDBJ databases">
        <authorList>
            <person name="Florea S."/>
            <person name="Webb J.S."/>
            <person name="Jaromczyk J."/>
            <person name="Schardl C.L."/>
        </authorList>
    </citation>
    <scope>NUCLEOTIDE SEQUENCE [LARGE SCALE GENOMIC DNA]</scope>
    <source>
        <strain evidence="2">KCTC 42131</strain>
    </source>
</reference>
<evidence type="ECO:0000313" key="2">
    <source>
        <dbReference type="Proteomes" id="UP000175669"/>
    </source>
</evidence>
<accession>A0A1E8CKT2</accession>
<dbReference type="InterPro" id="IPR011990">
    <property type="entry name" value="TPR-like_helical_dom_sf"/>
</dbReference>
<dbReference type="Gene3D" id="1.25.40.10">
    <property type="entry name" value="Tetratricopeptide repeat domain"/>
    <property type="match status" value="1"/>
</dbReference>
<evidence type="ECO:0000313" key="1">
    <source>
        <dbReference type="EMBL" id="OFE12877.1"/>
    </source>
</evidence>
<gene>
    <name evidence="1" type="ORF">PHACT_06765</name>
</gene>
<dbReference type="STRING" id="1524254.PHACT_06765"/>
<comment type="caution">
    <text evidence="1">The sequence shown here is derived from an EMBL/GenBank/DDBJ whole genome shotgun (WGS) entry which is preliminary data.</text>
</comment>
<sequence>MFLNQTTQTQVKLIMSANINGLACILFARRILLTAGAIACAILPLTGNTQPYTPDSADRIVETLPTAIVELAADIRRTQRSPSNSTTENNADIMQRAMDSYQVALATGEARAYGRTLSILHSWPERENKPVMYHILLAAVLQHNHEFDAALEQLQPVLAAETNGTDRLSPSQAQAQTQALMMQSQIGLVTADYALVKQSCNRLQDSARRPVFVNCQAQLDGVTGNTGAALTLIADTFRTGTDLNTLDYQELLTTAAVVAHRTGEQSQAEAYYQGAMRFAPDNNYLNVNYSNLLLEQNRLDELIALLSPDADSTMNAELRILLARALRARGAEPDREQAAEIIDVLTQEFELALMRNEAIPHKEFAQHSLYLVDSPVAALSAARENWMLQKEPSDTRLLAQAAVANDDQETLSEIEQWINDVGTQDVRLQAILTANREPRS</sequence>
<dbReference type="AlphaFoldDB" id="A0A1E8CKT2"/>
<dbReference type="SUPFAM" id="SSF48452">
    <property type="entry name" value="TPR-like"/>
    <property type="match status" value="1"/>
</dbReference>
<dbReference type="Proteomes" id="UP000175669">
    <property type="component" value="Unassembled WGS sequence"/>
</dbReference>
<name>A0A1E8CKT2_9GAMM</name>
<dbReference type="EMBL" id="MASR01000001">
    <property type="protein sequence ID" value="OFE12877.1"/>
    <property type="molecule type" value="Genomic_DNA"/>
</dbReference>
<protein>
    <submittedName>
        <fullName evidence="1">Uncharacterized protein</fullName>
    </submittedName>
</protein>
<proteinExistence type="predicted"/>
<organism evidence="1 2">
    <name type="scientific">Pseudohongiella acticola</name>
    <dbReference type="NCBI Taxonomy" id="1524254"/>
    <lineage>
        <taxon>Bacteria</taxon>
        <taxon>Pseudomonadati</taxon>
        <taxon>Pseudomonadota</taxon>
        <taxon>Gammaproteobacteria</taxon>
        <taxon>Pseudomonadales</taxon>
        <taxon>Pseudohongiellaceae</taxon>
        <taxon>Pseudohongiella</taxon>
    </lineage>
</organism>